<dbReference type="PANTHER" id="PTHR45128:SF2">
    <property type="entry name" value="METHYLTRANSFERASE DOMAIN-CONTAINING PROTEIN"/>
    <property type="match status" value="1"/>
</dbReference>
<dbReference type="RefSeq" id="WP_096802554.1">
    <property type="nucleotide sequence ID" value="NZ_CP023563.1"/>
</dbReference>
<feature type="domain" description="Methyltransferase type 12" evidence="1">
    <location>
        <begin position="181"/>
        <end position="274"/>
    </location>
</feature>
<dbReference type="Pfam" id="PF21320">
    <property type="entry name" value="WHD_Rv2258c"/>
    <property type="match status" value="1"/>
</dbReference>
<dbReference type="OrthoDB" id="9801363at2"/>
<dbReference type="SUPFAM" id="SSF46785">
    <property type="entry name" value="Winged helix' DNA-binding domain"/>
    <property type="match status" value="1"/>
</dbReference>
<keyword evidence="3" id="KW-0808">Transferase</keyword>
<dbReference type="InterPro" id="IPR029063">
    <property type="entry name" value="SAM-dependent_MTases_sf"/>
</dbReference>
<dbReference type="Pfam" id="PF08242">
    <property type="entry name" value="Methyltransf_12"/>
    <property type="match status" value="1"/>
</dbReference>
<evidence type="ECO:0000313" key="4">
    <source>
        <dbReference type="Proteomes" id="UP000218165"/>
    </source>
</evidence>
<dbReference type="PANTHER" id="PTHR45128">
    <property type="entry name" value="METHYLTRANSFERASE TYPE 11"/>
    <property type="match status" value="1"/>
</dbReference>
<sequence length="357" mass="36909">MTTTDLDPTAVEAFAQQVAASLSGGATTAMMVIGDRLGLYAALGEAGPLTPAQLAARCGTLERPLREWLSQQTAAGIVDHDADTGTFALPPERAAVLATDDSPASLIGAAPLVTGLHRGLDRLTEMFRTGAGIPWGEQDPTILESTERFFGSAYRGFLVPEWLPALDGVEEQLARGIRVADVGCGHAAPLLMLAEAFPASQYTGFDLHAGSIDVARRRISDAGLSDRVSAEVASAEGYPIAGYGLITFFDVLHDLGDPTAAAAHARRALAPDGTVMVVEPRAGDDLDSTVATIPMAAISFAASTSLCVPNAMSQPGGSSLGSQAGADAVCRVLAAAGFSRVRRAADTPFHTVLEARP</sequence>
<evidence type="ECO:0000313" key="3">
    <source>
        <dbReference type="EMBL" id="ATG51427.1"/>
    </source>
</evidence>
<dbReference type="GO" id="GO:0008168">
    <property type="term" value="F:methyltransferase activity"/>
    <property type="evidence" value="ECO:0007669"/>
    <property type="project" value="UniProtKB-KW"/>
</dbReference>
<dbReference type="Gene3D" id="1.10.10.10">
    <property type="entry name" value="Winged helix-like DNA-binding domain superfamily/Winged helix DNA-binding domain"/>
    <property type="match status" value="1"/>
</dbReference>
<protein>
    <submittedName>
        <fullName evidence="3">SAM-dependent methyltransferase</fullName>
    </submittedName>
</protein>
<dbReference type="InterPro" id="IPR036388">
    <property type="entry name" value="WH-like_DNA-bd_sf"/>
</dbReference>
<evidence type="ECO:0000259" key="2">
    <source>
        <dbReference type="Pfam" id="PF21320"/>
    </source>
</evidence>
<dbReference type="GO" id="GO:0032259">
    <property type="term" value="P:methylation"/>
    <property type="evidence" value="ECO:0007669"/>
    <property type="project" value="UniProtKB-KW"/>
</dbReference>
<feature type="domain" description="S-adenosylmethionine-dependent methyltransferase Rv2258c-like winged HTH" evidence="2">
    <location>
        <begin position="26"/>
        <end position="98"/>
    </location>
</feature>
<name>A0A291GMN5_9MICO</name>
<dbReference type="Gene3D" id="3.40.50.150">
    <property type="entry name" value="Vaccinia Virus protein VP39"/>
    <property type="match status" value="1"/>
</dbReference>
<dbReference type="SUPFAM" id="SSF53335">
    <property type="entry name" value="S-adenosyl-L-methionine-dependent methyltransferases"/>
    <property type="match status" value="1"/>
</dbReference>
<reference evidence="4" key="1">
    <citation type="submission" date="2017-09" db="EMBL/GenBank/DDBJ databases">
        <title>Brachybacterium sp. VM2412.</title>
        <authorList>
            <person name="Tak E.J."/>
            <person name="Bae J.-W."/>
        </authorList>
    </citation>
    <scope>NUCLEOTIDE SEQUENCE [LARGE SCALE GENOMIC DNA]</scope>
    <source>
        <strain evidence="4">VM2412</strain>
    </source>
</reference>
<accession>A0A291GMN5</accession>
<dbReference type="InterPro" id="IPR048711">
    <property type="entry name" value="WHD_Rv2258c"/>
</dbReference>
<proteinExistence type="predicted"/>
<dbReference type="InterPro" id="IPR053173">
    <property type="entry name" value="SAM-binding_MTase"/>
</dbReference>
<evidence type="ECO:0000259" key="1">
    <source>
        <dbReference type="Pfam" id="PF08242"/>
    </source>
</evidence>
<keyword evidence="3" id="KW-0489">Methyltransferase</keyword>
<dbReference type="EMBL" id="CP023563">
    <property type="protein sequence ID" value="ATG51427.1"/>
    <property type="molecule type" value="Genomic_DNA"/>
</dbReference>
<organism evidence="3 4">
    <name type="scientific">Brachybacterium vulturis</name>
    <dbReference type="NCBI Taxonomy" id="2017484"/>
    <lineage>
        <taxon>Bacteria</taxon>
        <taxon>Bacillati</taxon>
        <taxon>Actinomycetota</taxon>
        <taxon>Actinomycetes</taxon>
        <taxon>Micrococcales</taxon>
        <taxon>Dermabacteraceae</taxon>
        <taxon>Brachybacterium</taxon>
    </lineage>
</organism>
<gene>
    <name evidence="3" type="ORF">CFK38_07720</name>
</gene>
<dbReference type="KEGG" id="brz:CFK38_07720"/>
<dbReference type="AlphaFoldDB" id="A0A291GMN5"/>
<dbReference type="InterPro" id="IPR036390">
    <property type="entry name" value="WH_DNA-bd_sf"/>
</dbReference>
<dbReference type="InterPro" id="IPR013217">
    <property type="entry name" value="Methyltransf_12"/>
</dbReference>
<dbReference type="Proteomes" id="UP000218165">
    <property type="component" value="Chromosome"/>
</dbReference>
<keyword evidence="4" id="KW-1185">Reference proteome</keyword>